<dbReference type="HAMAP" id="MF_02225">
    <property type="entry name" value="CoaBC"/>
    <property type="match status" value="1"/>
</dbReference>
<dbReference type="InterPro" id="IPR035929">
    <property type="entry name" value="CoaB-like_sf"/>
</dbReference>
<keyword evidence="1 3" id="KW-0210">Decarboxylase</keyword>
<dbReference type="EC" id="4.1.1.36" evidence="3"/>
<dbReference type="EMBL" id="CP035107">
    <property type="protein sequence ID" value="QAR30802.1"/>
    <property type="molecule type" value="Genomic_DNA"/>
</dbReference>
<feature type="domain" description="DNA/pantothenate metabolism flavoprotein C-terminal" evidence="6">
    <location>
        <begin position="187"/>
        <end position="397"/>
    </location>
</feature>
<feature type="region of interest" description="Phosphopantothenoylcysteine decarboxylase" evidence="3">
    <location>
        <begin position="1"/>
        <end position="190"/>
    </location>
</feature>
<evidence type="ECO:0000313" key="8">
    <source>
        <dbReference type="Proteomes" id="UP000287701"/>
    </source>
</evidence>
<dbReference type="RefSeq" id="WP_128501276.1">
    <property type="nucleotide sequence ID" value="NZ_CP035107.1"/>
</dbReference>
<feature type="domain" description="Flavoprotein" evidence="5">
    <location>
        <begin position="7"/>
        <end position="178"/>
    </location>
</feature>
<dbReference type="InterPro" id="IPR007085">
    <property type="entry name" value="DNA/pantothenate-metab_flavo_C"/>
</dbReference>
<comment type="caution">
    <text evidence="3">Lacks conserved residue(s) required for the propagation of feature annotation.</text>
</comment>
<name>A0A410JRL3_ORNRH</name>
<keyword evidence="2 3" id="KW-0456">Lyase</keyword>
<dbReference type="Gene3D" id="3.40.50.10300">
    <property type="entry name" value="CoaB-like"/>
    <property type="match status" value="1"/>
</dbReference>
<evidence type="ECO:0000259" key="5">
    <source>
        <dbReference type="Pfam" id="PF02441"/>
    </source>
</evidence>
<evidence type="ECO:0000256" key="3">
    <source>
        <dbReference type="HAMAP-Rule" id="MF_02225"/>
    </source>
</evidence>
<organism evidence="7 8">
    <name type="scientific">Ornithobacterium rhinotracheale</name>
    <dbReference type="NCBI Taxonomy" id="28251"/>
    <lineage>
        <taxon>Bacteria</taxon>
        <taxon>Pseudomonadati</taxon>
        <taxon>Bacteroidota</taxon>
        <taxon>Flavobacteriia</taxon>
        <taxon>Flavobacteriales</taxon>
        <taxon>Weeksellaceae</taxon>
        <taxon>Ornithobacterium</taxon>
    </lineage>
</organism>
<proteinExistence type="inferred from homology"/>
<dbReference type="Proteomes" id="UP000287701">
    <property type="component" value="Chromosome"/>
</dbReference>
<dbReference type="Gene3D" id="3.40.50.1950">
    <property type="entry name" value="Flavin prenyltransferase-like"/>
    <property type="match status" value="1"/>
</dbReference>
<comment type="function">
    <text evidence="4">Catalyzes two steps in the biosynthesis of coenzyme A. In the first step cysteine is conjugated to 4'-phosphopantothenate to form 4-phosphopantothenoylcysteine, in the latter compound is decarboxylated to form 4'-phosphopantotheine.</text>
</comment>
<dbReference type="PANTHER" id="PTHR14359:SF6">
    <property type="entry name" value="PHOSPHOPANTOTHENOYLCYSTEINE DECARBOXYLASE"/>
    <property type="match status" value="1"/>
</dbReference>
<comment type="cofactor">
    <cofactor evidence="3">
        <name>Mg(2+)</name>
        <dbReference type="ChEBI" id="CHEBI:18420"/>
    </cofactor>
</comment>
<gene>
    <name evidence="3 7" type="primary">coaBC</name>
    <name evidence="7" type="ORF">EQP59_05365</name>
</gene>
<comment type="catalytic activity">
    <reaction evidence="3 4">
        <text>(R)-4'-phosphopantothenate + L-cysteine + CTP = N-[(R)-4-phosphopantothenoyl]-L-cysteine + CMP + diphosphate + H(+)</text>
        <dbReference type="Rhea" id="RHEA:19397"/>
        <dbReference type="ChEBI" id="CHEBI:10986"/>
        <dbReference type="ChEBI" id="CHEBI:15378"/>
        <dbReference type="ChEBI" id="CHEBI:33019"/>
        <dbReference type="ChEBI" id="CHEBI:35235"/>
        <dbReference type="ChEBI" id="CHEBI:37563"/>
        <dbReference type="ChEBI" id="CHEBI:59458"/>
        <dbReference type="ChEBI" id="CHEBI:60377"/>
        <dbReference type="EC" id="6.3.2.5"/>
    </reaction>
</comment>
<dbReference type="GO" id="GO:0046872">
    <property type="term" value="F:metal ion binding"/>
    <property type="evidence" value="ECO:0007669"/>
    <property type="project" value="UniProtKB-KW"/>
</dbReference>
<feature type="binding site" evidence="3">
    <location>
        <begin position="306"/>
        <end position="309"/>
    </location>
    <ligand>
        <name>CTP</name>
        <dbReference type="ChEBI" id="CHEBI:37563"/>
    </ligand>
</feature>
<comment type="pathway">
    <text evidence="3 4">Cofactor biosynthesis; coenzyme A biosynthesis; CoA from (R)-pantothenate: step 3/5.</text>
</comment>
<feature type="binding site" evidence="3">
    <location>
        <position position="339"/>
    </location>
    <ligand>
        <name>CTP</name>
        <dbReference type="ChEBI" id="CHEBI:37563"/>
    </ligand>
</feature>
<comment type="pathway">
    <text evidence="3 4">Cofactor biosynthesis; coenzyme A biosynthesis; CoA from (R)-pantothenate: step 2/5.</text>
</comment>
<dbReference type="GO" id="GO:0015941">
    <property type="term" value="P:pantothenate catabolic process"/>
    <property type="evidence" value="ECO:0007669"/>
    <property type="project" value="InterPro"/>
</dbReference>
<dbReference type="AlphaFoldDB" id="A0A410JRL3"/>
<dbReference type="PANTHER" id="PTHR14359">
    <property type="entry name" value="HOMO-OLIGOMERIC FLAVIN CONTAINING CYS DECARBOXYLASE FAMILY"/>
    <property type="match status" value="1"/>
</dbReference>
<keyword evidence="3 4" id="KW-0285">Flavoprotein</keyword>
<dbReference type="OrthoDB" id="9802554at2"/>
<dbReference type="GO" id="GO:0015937">
    <property type="term" value="P:coenzyme A biosynthetic process"/>
    <property type="evidence" value="ECO:0007669"/>
    <property type="project" value="UniProtKB-UniRule"/>
</dbReference>
<sequence>MSSLKDKKIIVGVTGGIAAYKIPLLVRLLIKKGAEVRVITTPAALSFVSKLSLHVVSTQPVLSEFSDANGEWNNHVKLGLWANAMLIAPLTANTLAAMAHGKCNNLLLATYLSAKCPVFVAPAMDLDMYKHPTTQENLAKIKSHGVSVIPATSGELASGLNGEGRMEEPENMVSFLEDYFSENQIFKNKKILITAGPTYENIDPVRFIGNYSSGKMGYHIAEEAAKMGAEICLISGPTALKVEHPNITLHKVTSTIEMKNKVDELAEEQDVLIMAAAVADYRVKDIAENKIKKKDKNLHIELIKNPDILKSLGETKKKTQFLVGFALETQNAIENATQKLNAKNADMIVLNTLEDEGAGFQVSTNKVSFITKKHAPISFDLKSKKEVAKDILNYIAQNI</sequence>
<comment type="cofactor">
    <cofactor evidence="3">
        <name>FMN</name>
        <dbReference type="ChEBI" id="CHEBI:58210"/>
    </cofactor>
    <text evidence="3">Binds 1 FMN per subunit.</text>
</comment>
<dbReference type="InterPro" id="IPR036551">
    <property type="entry name" value="Flavin_trans-like"/>
</dbReference>
<dbReference type="EC" id="6.3.2.5" evidence="3"/>
<feature type="region of interest" description="Phosphopantothenate--cysteine ligase" evidence="3">
    <location>
        <begin position="191"/>
        <end position="399"/>
    </location>
</feature>
<dbReference type="Pfam" id="PF04127">
    <property type="entry name" value="DFP"/>
    <property type="match status" value="1"/>
</dbReference>
<dbReference type="Pfam" id="PF02441">
    <property type="entry name" value="Flavoprotein"/>
    <property type="match status" value="1"/>
</dbReference>
<keyword evidence="3" id="KW-0511">Multifunctional enzyme</keyword>
<dbReference type="GO" id="GO:0071513">
    <property type="term" value="C:phosphopantothenoylcysteine decarboxylase complex"/>
    <property type="evidence" value="ECO:0007669"/>
    <property type="project" value="TreeGrafter"/>
</dbReference>
<keyword evidence="3 4" id="KW-0436">Ligase</keyword>
<feature type="binding site" evidence="3">
    <location>
        <position position="280"/>
    </location>
    <ligand>
        <name>CTP</name>
        <dbReference type="ChEBI" id="CHEBI:37563"/>
    </ligand>
</feature>
<dbReference type="SUPFAM" id="SSF102645">
    <property type="entry name" value="CoaB-like"/>
    <property type="match status" value="1"/>
</dbReference>
<keyword evidence="3" id="KW-0479">Metal-binding</keyword>
<comment type="similarity">
    <text evidence="3 4">In the N-terminal section; belongs to the HFCD (homo-oligomeric flavin containing Cys decarboxylase) superfamily.</text>
</comment>
<evidence type="ECO:0000313" key="7">
    <source>
        <dbReference type="EMBL" id="QAR30802.1"/>
    </source>
</evidence>
<dbReference type="GO" id="GO:0004632">
    <property type="term" value="F:phosphopantothenate--cysteine ligase activity"/>
    <property type="evidence" value="ECO:0007669"/>
    <property type="project" value="UniProtKB-UniRule"/>
</dbReference>
<comment type="similarity">
    <text evidence="3 4">In the C-terminal section; belongs to the PPC synthetase family.</text>
</comment>
<reference evidence="7 8" key="1">
    <citation type="submission" date="2019-01" db="EMBL/GenBank/DDBJ databases">
        <title>Whole Genome of Ornithobacterium rhinotracheale FARPER-174b.</title>
        <authorList>
            <person name="Tataje-Lavanda L.A."/>
            <person name="Montalvan A."/>
            <person name="Montesinos R."/>
            <person name="Zimic M."/>
            <person name="Fernandez-Sanchez M."/>
            <person name="Fernandez-Diaz M."/>
        </authorList>
    </citation>
    <scope>NUCLEOTIDE SEQUENCE [LARGE SCALE GENOMIC DNA]</scope>
    <source>
        <strain evidence="7 8">FARPER-174b</strain>
    </source>
</reference>
<feature type="binding site" evidence="3">
    <location>
        <position position="325"/>
    </location>
    <ligand>
        <name>CTP</name>
        <dbReference type="ChEBI" id="CHEBI:37563"/>
    </ligand>
</feature>
<comment type="function">
    <text evidence="3">Catalyzes two sequential steps in the biosynthesis of coenzyme A. In the first step cysteine is conjugated to 4'-phosphopantothenate to form 4-phosphopantothenoylcysteine. In the second step the latter compound is decarboxylated to form 4'-phosphopantotheine.</text>
</comment>
<dbReference type="GO" id="GO:0004633">
    <property type="term" value="F:phosphopantothenoylcysteine decarboxylase activity"/>
    <property type="evidence" value="ECO:0007669"/>
    <property type="project" value="UniProtKB-UniRule"/>
</dbReference>
<evidence type="ECO:0000256" key="1">
    <source>
        <dbReference type="ARBA" id="ARBA00022793"/>
    </source>
</evidence>
<protein>
    <recommendedName>
        <fullName evidence="3">Coenzyme A biosynthesis bifunctional protein CoaBC</fullName>
    </recommendedName>
    <alternativeName>
        <fullName evidence="3">DNA/pantothenate metabolism flavoprotein</fullName>
    </alternativeName>
    <alternativeName>
        <fullName evidence="3">Phosphopantothenoylcysteine synthetase/decarboxylase</fullName>
        <shortName evidence="3">PPCS-PPCDC</shortName>
    </alternativeName>
    <domain>
        <recommendedName>
            <fullName evidence="3">Phosphopantothenoylcysteine decarboxylase</fullName>
            <shortName evidence="3">PPC decarboxylase</shortName>
            <shortName evidence="3">PPC-DC</shortName>
            <ecNumber evidence="3">4.1.1.36</ecNumber>
        </recommendedName>
        <alternativeName>
            <fullName evidence="3">CoaC</fullName>
        </alternativeName>
    </domain>
    <domain>
        <recommendedName>
            <fullName evidence="3">Phosphopantothenate--cysteine ligase</fullName>
            <ecNumber evidence="3">6.3.2.5</ecNumber>
        </recommendedName>
        <alternativeName>
            <fullName evidence="3">CoaB</fullName>
        </alternativeName>
        <alternativeName>
            <fullName evidence="3">Phosphopantothenoylcysteine synthetase</fullName>
            <shortName evidence="3">PPC synthetase</shortName>
            <shortName evidence="3">PPC-S</shortName>
        </alternativeName>
    </domain>
</protein>
<evidence type="ECO:0000256" key="2">
    <source>
        <dbReference type="ARBA" id="ARBA00023239"/>
    </source>
</evidence>
<dbReference type="InterPro" id="IPR003382">
    <property type="entry name" value="Flavoprotein"/>
</dbReference>
<dbReference type="GO" id="GO:0010181">
    <property type="term" value="F:FMN binding"/>
    <property type="evidence" value="ECO:0007669"/>
    <property type="project" value="UniProtKB-UniRule"/>
</dbReference>
<evidence type="ECO:0000259" key="6">
    <source>
        <dbReference type="Pfam" id="PF04127"/>
    </source>
</evidence>
<dbReference type="NCBIfam" id="TIGR00521">
    <property type="entry name" value="coaBC_dfp"/>
    <property type="match status" value="1"/>
</dbReference>
<feature type="binding site" evidence="3">
    <location>
        <position position="343"/>
    </location>
    <ligand>
        <name>CTP</name>
        <dbReference type="ChEBI" id="CHEBI:37563"/>
    </ligand>
</feature>
<keyword evidence="3" id="KW-0460">Magnesium</keyword>
<dbReference type="SUPFAM" id="SSF52507">
    <property type="entry name" value="Homo-oligomeric flavin-containing Cys decarboxylases, HFCD"/>
    <property type="match status" value="1"/>
</dbReference>
<accession>A0A410JRL3</accession>
<feature type="binding site" evidence="3">
    <location>
        <position position="290"/>
    </location>
    <ligand>
        <name>CTP</name>
        <dbReference type="ChEBI" id="CHEBI:37563"/>
    </ligand>
</feature>
<dbReference type="UniPathway" id="UPA00241">
    <property type="reaction ID" value="UER00353"/>
</dbReference>
<keyword evidence="3 4" id="KW-0288">FMN</keyword>
<dbReference type="InterPro" id="IPR005252">
    <property type="entry name" value="CoaBC"/>
</dbReference>
<evidence type="ECO:0000256" key="4">
    <source>
        <dbReference type="RuleBase" id="RU364078"/>
    </source>
</evidence>
<comment type="catalytic activity">
    <reaction evidence="3 4">
        <text>N-[(R)-4-phosphopantothenoyl]-L-cysteine + H(+) = (R)-4'-phosphopantetheine + CO2</text>
        <dbReference type="Rhea" id="RHEA:16793"/>
        <dbReference type="ChEBI" id="CHEBI:15378"/>
        <dbReference type="ChEBI" id="CHEBI:16526"/>
        <dbReference type="ChEBI" id="CHEBI:59458"/>
        <dbReference type="ChEBI" id="CHEBI:61723"/>
        <dbReference type="EC" id="4.1.1.36"/>
    </reaction>
</comment>